<name>A0A9D7XIU0_9BACT</name>
<evidence type="ECO:0000313" key="1">
    <source>
        <dbReference type="EMBL" id="MBK9719023.1"/>
    </source>
</evidence>
<sequence>MDQFKQSVVYDNSIQQNLWLTFGAKEDIEDSTGTEGSDNFNSFVHILESSKYKGINLKVEVYSAFGHMETAVPTFVKALKGIE</sequence>
<dbReference type="Gene3D" id="3.40.50.1820">
    <property type="entry name" value="alpha/beta hydrolase"/>
    <property type="match status" value="1"/>
</dbReference>
<dbReference type="Proteomes" id="UP000808349">
    <property type="component" value="Unassembled WGS sequence"/>
</dbReference>
<dbReference type="InterPro" id="IPR029058">
    <property type="entry name" value="AB_hydrolase_fold"/>
</dbReference>
<evidence type="ECO:0000313" key="2">
    <source>
        <dbReference type="Proteomes" id="UP000808349"/>
    </source>
</evidence>
<reference evidence="1 2" key="1">
    <citation type="submission" date="2020-10" db="EMBL/GenBank/DDBJ databases">
        <title>Connecting structure to function with the recovery of over 1000 high-quality activated sludge metagenome-assembled genomes encoding full-length rRNA genes using long-read sequencing.</title>
        <authorList>
            <person name="Singleton C.M."/>
            <person name="Petriglieri F."/>
            <person name="Kristensen J.M."/>
            <person name="Kirkegaard R.H."/>
            <person name="Michaelsen T.Y."/>
            <person name="Andersen M.H."/>
            <person name="Karst S.M."/>
            <person name="Dueholm M.S."/>
            <person name="Nielsen P.H."/>
            <person name="Albertsen M."/>
        </authorList>
    </citation>
    <scope>NUCLEOTIDE SEQUENCE [LARGE SCALE GENOMIC DNA]</scope>
    <source>
        <strain evidence="1">Ribe_18-Q3-R11-54_BAT3C.373</strain>
    </source>
</reference>
<protein>
    <submittedName>
        <fullName evidence="1">Uncharacterized protein</fullName>
    </submittedName>
</protein>
<proteinExistence type="predicted"/>
<dbReference type="EMBL" id="JADKFW010000014">
    <property type="protein sequence ID" value="MBK9719023.1"/>
    <property type="molecule type" value="Genomic_DNA"/>
</dbReference>
<gene>
    <name evidence="1" type="ORF">IPO85_16210</name>
</gene>
<dbReference type="AlphaFoldDB" id="A0A9D7XIU0"/>
<comment type="caution">
    <text evidence="1">The sequence shown here is derived from an EMBL/GenBank/DDBJ whole genome shotgun (WGS) entry which is preliminary data.</text>
</comment>
<accession>A0A9D7XIU0</accession>
<organism evidence="1 2">
    <name type="scientific">Candidatus Defluviibacterium haderslevense</name>
    <dbReference type="NCBI Taxonomy" id="2981993"/>
    <lineage>
        <taxon>Bacteria</taxon>
        <taxon>Pseudomonadati</taxon>
        <taxon>Bacteroidota</taxon>
        <taxon>Saprospiria</taxon>
        <taxon>Saprospirales</taxon>
        <taxon>Saprospiraceae</taxon>
        <taxon>Candidatus Defluviibacterium</taxon>
    </lineage>
</organism>